<dbReference type="EMBL" id="VDUZ01000005">
    <property type="protein sequence ID" value="TXL79487.1"/>
    <property type="molecule type" value="Genomic_DNA"/>
</dbReference>
<dbReference type="GO" id="GO:0000166">
    <property type="term" value="F:nucleotide binding"/>
    <property type="evidence" value="ECO:0007669"/>
    <property type="project" value="InterPro"/>
</dbReference>
<dbReference type="Gene3D" id="3.40.50.720">
    <property type="entry name" value="NAD(P)-binding Rossmann-like Domain"/>
    <property type="match status" value="1"/>
</dbReference>
<dbReference type="InterPro" id="IPR055170">
    <property type="entry name" value="GFO_IDH_MocA-like_dom"/>
</dbReference>
<gene>
    <name evidence="3" type="ORF">FHP25_05945</name>
</gene>
<dbReference type="RefSeq" id="WP_147845994.1">
    <property type="nucleotide sequence ID" value="NZ_VDUZ01000005.1"/>
</dbReference>
<dbReference type="InterPro" id="IPR051450">
    <property type="entry name" value="Gfo/Idh/MocA_Oxidoreductases"/>
</dbReference>
<evidence type="ECO:0000313" key="4">
    <source>
        <dbReference type="Proteomes" id="UP000321638"/>
    </source>
</evidence>
<dbReference type="Pfam" id="PF22725">
    <property type="entry name" value="GFO_IDH_MocA_C3"/>
    <property type="match status" value="1"/>
</dbReference>
<feature type="domain" description="Gfo/Idh/MocA-like oxidoreductase N-terminal" evidence="1">
    <location>
        <begin position="10"/>
        <end position="127"/>
    </location>
</feature>
<dbReference type="SUPFAM" id="SSF51735">
    <property type="entry name" value="NAD(P)-binding Rossmann-fold domains"/>
    <property type="match status" value="1"/>
</dbReference>
<dbReference type="Pfam" id="PF01408">
    <property type="entry name" value="GFO_IDH_MocA"/>
    <property type="match status" value="1"/>
</dbReference>
<keyword evidence="4" id="KW-1185">Reference proteome</keyword>
<dbReference type="Gene3D" id="3.30.360.10">
    <property type="entry name" value="Dihydrodipicolinate Reductase, domain 2"/>
    <property type="match status" value="1"/>
</dbReference>
<organism evidence="3 4">
    <name type="scientific">Vineibacter terrae</name>
    <dbReference type="NCBI Taxonomy" id="2586908"/>
    <lineage>
        <taxon>Bacteria</taxon>
        <taxon>Pseudomonadati</taxon>
        <taxon>Pseudomonadota</taxon>
        <taxon>Alphaproteobacteria</taxon>
        <taxon>Hyphomicrobiales</taxon>
        <taxon>Vineibacter</taxon>
    </lineage>
</organism>
<comment type="caution">
    <text evidence="3">The sequence shown here is derived from an EMBL/GenBank/DDBJ whole genome shotgun (WGS) entry which is preliminary data.</text>
</comment>
<dbReference type="PANTHER" id="PTHR43377:SF1">
    <property type="entry name" value="BILIVERDIN REDUCTASE A"/>
    <property type="match status" value="1"/>
</dbReference>
<dbReference type="InterPro" id="IPR000683">
    <property type="entry name" value="Gfo/Idh/MocA-like_OxRdtase_N"/>
</dbReference>
<accession>A0A5C8PT43</accession>
<dbReference type="SUPFAM" id="SSF55347">
    <property type="entry name" value="Glyceraldehyde-3-phosphate dehydrogenase-like, C-terminal domain"/>
    <property type="match status" value="1"/>
</dbReference>
<dbReference type="AlphaFoldDB" id="A0A5C8PT43"/>
<evidence type="ECO:0000313" key="3">
    <source>
        <dbReference type="EMBL" id="TXL79487.1"/>
    </source>
</evidence>
<dbReference type="OrthoDB" id="9792935at2"/>
<dbReference type="InterPro" id="IPR036291">
    <property type="entry name" value="NAD(P)-bd_dom_sf"/>
</dbReference>
<name>A0A5C8PT43_9HYPH</name>
<dbReference type="Proteomes" id="UP000321638">
    <property type="component" value="Unassembled WGS sequence"/>
</dbReference>
<protein>
    <submittedName>
        <fullName evidence="3">Gfo/Idh/MocA family oxidoreductase</fullName>
    </submittedName>
</protein>
<proteinExistence type="predicted"/>
<feature type="domain" description="GFO/IDH/MocA-like oxidoreductase" evidence="2">
    <location>
        <begin position="136"/>
        <end position="255"/>
    </location>
</feature>
<evidence type="ECO:0000259" key="1">
    <source>
        <dbReference type="Pfam" id="PF01408"/>
    </source>
</evidence>
<evidence type="ECO:0000259" key="2">
    <source>
        <dbReference type="Pfam" id="PF22725"/>
    </source>
</evidence>
<reference evidence="3 4" key="1">
    <citation type="submission" date="2019-06" db="EMBL/GenBank/DDBJ databases">
        <title>New taxonomy in bacterial strain CC-CFT640, isolated from vineyard.</title>
        <authorList>
            <person name="Lin S.-Y."/>
            <person name="Tsai C.-F."/>
            <person name="Young C.-C."/>
        </authorList>
    </citation>
    <scope>NUCLEOTIDE SEQUENCE [LARGE SCALE GENOMIC DNA]</scope>
    <source>
        <strain evidence="3 4">CC-CFT640</strain>
    </source>
</reference>
<dbReference type="PANTHER" id="PTHR43377">
    <property type="entry name" value="BILIVERDIN REDUCTASE A"/>
    <property type="match status" value="1"/>
</dbReference>
<sequence length="348" mass="36763">MATGVKRDTLRVLLAGHGAFGAVHAQAWATLGFAERLVIADPDPHARAQAQAALPQARVVADWRMALPDVDVVDLVTPSNTHAAVALAALDAGCDLLIEKPMTMNRAEAAAMAARARQAERIVQVGYVLRTHPAARRLRDIVRAGDVGAPVWIDAAFLSLKRPRRDAGVVLNDAVHVIDLVLWTVGRTPDAVSAVLVEHLGRGVEDIASITLHWQDGPTARVDASCIVAGEHLDPYVAGGISRKHLSVTGDAGQAVADFMTGSVRWRSCRQQRIAGGGHEPVSGPEQTTTFAAPSPRDAVAAELESFVEAVIARRSPEADAGSGLAMAAVCDAVFAAARERRTVEVRA</sequence>